<accession>A0A3E0WI40</accession>
<keyword evidence="2" id="KW-1185">Reference proteome</keyword>
<dbReference type="AlphaFoldDB" id="A0A3E0WI40"/>
<reference evidence="2" key="1">
    <citation type="submission" date="2017-05" db="EMBL/GenBank/DDBJ databases">
        <authorList>
            <person name="Sharma S."/>
            <person name="Sidhu C."/>
            <person name="Pinnaka A.K."/>
        </authorList>
    </citation>
    <scope>NUCLEOTIDE SEQUENCE [LARGE SCALE GENOMIC DNA]</scope>
    <source>
        <strain evidence="2">AK93</strain>
    </source>
</reference>
<protein>
    <submittedName>
        <fullName evidence="1">Uncharacterized protein</fullName>
    </submittedName>
</protein>
<organism evidence="1 2">
    <name type="scientific">Alkalilimnicola ehrlichii</name>
    <dbReference type="NCBI Taxonomy" id="351052"/>
    <lineage>
        <taxon>Bacteria</taxon>
        <taxon>Pseudomonadati</taxon>
        <taxon>Pseudomonadota</taxon>
        <taxon>Gammaproteobacteria</taxon>
        <taxon>Chromatiales</taxon>
        <taxon>Ectothiorhodospiraceae</taxon>
        <taxon>Alkalilimnicola</taxon>
    </lineage>
</organism>
<dbReference type="EMBL" id="NFZW01000027">
    <property type="protein sequence ID" value="RFA32632.1"/>
    <property type="molecule type" value="Genomic_DNA"/>
</dbReference>
<gene>
    <name evidence="1" type="ORF">CAL65_19375</name>
</gene>
<evidence type="ECO:0000313" key="1">
    <source>
        <dbReference type="EMBL" id="RFA32632.1"/>
    </source>
</evidence>
<evidence type="ECO:0000313" key="2">
    <source>
        <dbReference type="Proteomes" id="UP000256763"/>
    </source>
</evidence>
<name>A0A3E0WI40_9GAMM</name>
<sequence>MQARDFFVHFQARGFLCFGYIYALIKNDPKILLDTIYSYNRYNQVVYWDTGYDHGGFAWKVLIGYAGNDDTYIDFMLPRSLPLSDGRVVCHIATDCILALRNPELRDRAIDSAERFLGNKRTNNDRATVSTLLSVLKDDGAAFSEGLQKAVATHRQAKGSYQRGIGKLMPLFGYGMLAVAQRYLSAAEYARVDQPKHALWWPDFVAYNEAQGYRPGQHLIEFAGELSFMNDAEAMMEVKHESAAEMRAEARRAYYASLKNSS</sequence>
<dbReference type="RefSeq" id="WP_116348424.1">
    <property type="nucleotide sequence ID" value="NZ_NFZW01000027.1"/>
</dbReference>
<comment type="caution">
    <text evidence="1">The sequence shown here is derived from an EMBL/GenBank/DDBJ whole genome shotgun (WGS) entry which is preliminary data.</text>
</comment>
<proteinExistence type="predicted"/>
<dbReference type="Proteomes" id="UP000256763">
    <property type="component" value="Unassembled WGS sequence"/>
</dbReference>